<dbReference type="SUPFAM" id="SSF49265">
    <property type="entry name" value="Fibronectin type III"/>
    <property type="match status" value="1"/>
</dbReference>
<name>A0A060YQZ0_ONCMY</name>
<organism evidence="3 4">
    <name type="scientific">Oncorhynchus mykiss</name>
    <name type="common">Rainbow trout</name>
    <name type="synonym">Salmo gairdneri</name>
    <dbReference type="NCBI Taxonomy" id="8022"/>
    <lineage>
        <taxon>Eukaryota</taxon>
        <taxon>Metazoa</taxon>
        <taxon>Chordata</taxon>
        <taxon>Craniata</taxon>
        <taxon>Vertebrata</taxon>
        <taxon>Euteleostomi</taxon>
        <taxon>Actinopterygii</taxon>
        <taxon>Neopterygii</taxon>
        <taxon>Teleostei</taxon>
        <taxon>Protacanthopterygii</taxon>
        <taxon>Salmoniformes</taxon>
        <taxon>Salmonidae</taxon>
        <taxon>Salmoninae</taxon>
        <taxon>Oncorhynchus</taxon>
    </lineage>
</organism>
<dbReference type="InterPro" id="IPR003961">
    <property type="entry name" value="FN3_dom"/>
</dbReference>
<dbReference type="Pfam" id="PF00041">
    <property type="entry name" value="fn3"/>
    <property type="match status" value="1"/>
</dbReference>
<evidence type="ECO:0000313" key="3">
    <source>
        <dbReference type="EMBL" id="CDQ91565.1"/>
    </source>
</evidence>
<dbReference type="FunFam" id="2.60.40.10:FF:000271">
    <property type="entry name" value="Sidekick cell adhesion molecule 2"/>
    <property type="match status" value="1"/>
</dbReference>
<dbReference type="Gene3D" id="2.60.40.10">
    <property type="entry name" value="Immunoglobulins"/>
    <property type="match status" value="2"/>
</dbReference>
<dbReference type="InterPro" id="IPR050964">
    <property type="entry name" value="Striated_Muscle_Regulatory"/>
</dbReference>
<dbReference type="InterPro" id="IPR036116">
    <property type="entry name" value="FN3_sf"/>
</dbReference>
<protein>
    <recommendedName>
        <fullName evidence="2">Fibronectin type-III domain-containing protein</fullName>
    </recommendedName>
</protein>
<dbReference type="SMART" id="SM00060">
    <property type="entry name" value="FN3"/>
    <property type="match status" value="2"/>
</dbReference>
<dbReference type="EMBL" id="FR911953">
    <property type="protein sequence ID" value="CDQ91565.1"/>
    <property type="molecule type" value="Genomic_DNA"/>
</dbReference>
<evidence type="ECO:0000256" key="1">
    <source>
        <dbReference type="ARBA" id="ARBA00022737"/>
    </source>
</evidence>
<dbReference type="PANTHER" id="PTHR13817:SF73">
    <property type="entry name" value="FIBRONECTIN TYPE-III DOMAIN-CONTAINING PROTEIN"/>
    <property type="match status" value="1"/>
</dbReference>
<dbReference type="InterPro" id="IPR013783">
    <property type="entry name" value="Ig-like_fold"/>
</dbReference>
<feature type="domain" description="Fibronectin type-III" evidence="2">
    <location>
        <begin position="98"/>
        <end position="196"/>
    </location>
</feature>
<feature type="domain" description="Fibronectin type-III" evidence="2">
    <location>
        <begin position="1"/>
        <end position="93"/>
    </location>
</feature>
<proteinExistence type="predicted"/>
<dbReference type="PANTHER" id="PTHR13817">
    <property type="entry name" value="TITIN"/>
    <property type="match status" value="1"/>
</dbReference>
<dbReference type="CDD" id="cd00063">
    <property type="entry name" value="FN3"/>
    <property type="match status" value="2"/>
</dbReference>
<dbReference type="PaxDb" id="8022-A0A060YQZ0"/>
<dbReference type="PROSITE" id="PS50853">
    <property type="entry name" value="FN3"/>
    <property type="match status" value="2"/>
</dbReference>
<accession>A0A060YQZ0</accession>
<gene>
    <name evidence="3" type="ORF">GSONMT00018922001</name>
</gene>
<evidence type="ECO:0000313" key="4">
    <source>
        <dbReference type="Proteomes" id="UP000193380"/>
    </source>
</evidence>
<dbReference type="Proteomes" id="UP000193380">
    <property type="component" value="Unassembled WGS sequence"/>
</dbReference>
<reference evidence="3" key="2">
    <citation type="submission" date="2014-03" db="EMBL/GenBank/DDBJ databases">
        <authorList>
            <person name="Genoscope - CEA"/>
        </authorList>
    </citation>
    <scope>NUCLEOTIDE SEQUENCE</scope>
</reference>
<reference evidence="3" key="1">
    <citation type="journal article" date="2014" name="Nat. Commun.">
        <title>The rainbow trout genome provides novel insights into evolution after whole-genome duplication in vertebrates.</title>
        <authorList>
            <person name="Berthelot C."/>
            <person name="Brunet F."/>
            <person name="Chalopin D."/>
            <person name="Juanchich A."/>
            <person name="Bernard M."/>
            <person name="Noel B."/>
            <person name="Bento P."/>
            <person name="Da Silva C."/>
            <person name="Labadie K."/>
            <person name="Alberti A."/>
            <person name="Aury J.M."/>
            <person name="Louis A."/>
            <person name="Dehais P."/>
            <person name="Bardou P."/>
            <person name="Montfort J."/>
            <person name="Klopp C."/>
            <person name="Cabau C."/>
            <person name="Gaspin C."/>
            <person name="Thorgaard G.H."/>
            <person name="Boussaha M."/>
            <person name="Quillet E."/>
            <person name="Guyomard R."/>
            <person name="Galiana D."/>
            <person name="Bobe J."/>
            <person name="Volff J.N."/>
            <person name="Genet C."/>
            <person name="Wincker P."/>
            <person name="Jaillon O."/>
            <person name="Roest Crollius H."/>
            <person name="Guiguen Y."/>
        </authorList>
    </citation>
    <scope>NUCLEOTIDE SEQUENCE [LARGE SCALE GENOMIC DNA]</scope>
</reference>
<evidence type="ECO:0000259" key="2">
    <source>
        <dbReference type="PROSITE" id="PS50853"/>
    </source>
</evidence>
<dbReference type="STRING" id="8022.A0A060YQZ0"/>
<keyword evidence="1" id="KW-0677">Repeat</keyword>
<sequence length="211" mass="24138">MVPQENVQARSVLLSWEPGSDGLSPVRYYTVQLRKLPNSNWTVHSASVNHESSFYIVGRLKPFISYQFRVKATNDIGDSEYSEESEVITTLQDAPDEAPTILSVTPHTTTSVLIRWQHPSEEKINGILLGFRIRYRELMYDRLRSVSIRTANSPSNTWTELNCEYCHNLPTMLLQPHINHHLSRRPHRTPSESVPNILLYCLPVTLAVPDT</sequence>
<dbReference type="AlphaFoldDB" id="A0A060YQZ0"/>